<reference evidence="7 8" key="1">
    <citation type="journal article" date="2016" name="Nat. Commun.">
        <title>Thousands of microbial genomes shed light on interconnected biogeochemical processes in an aquifer system.</title>
        <authorList>
            <person name="Anantharaman K."/>
            <person name="Brown C.T."/>
            <person name="Hug L.A."/>
            <person name="Sharon I."/>
            <person name="Castelle C.J."/>
            <person name="Probst A.J."/>
            <person name="Thomas B.C."/>
            <person name="Singh A."/>
            <person name="Wilkins M.J."/>
            <person name="Karaoz U."/>
            <person name="Brodie E.L."/>
            <person name="Williams K.H."/>
            <person name="Hubbard S.S."/>
            <person name="Banfield J.F."/>
        </authorList>
    </citation>
    <scope>NUCLEOTIDE SEQUENCE [LARGE SCALE GENOMIC DNA]</scope>
</reference>
<accession>A0A1G2D548</accession>
<feature type="region of interest" description="Disordered" evidence="5">
    <location>
        <begin position="45"/>
        <end position="74"/>
    </location>
</feature>
<comment type="caution">
    <text evidence="7">The sequence shown here is derived from an EMBL/GenBank/DDBJ whole genome shotgun (WGS) entry which is preliminary data.</text>
</comment>
<evidence type="ECO:0000256" key="3">
    <source>
        <dbReference type="ARBA" id="ARBA00023004"/>
    </source>
</evidence>
<evidence type="ECO:0000256" key="1">
    <source>
        <dbReference type="ARBA" id="ARBA00022617"/>
    </source>
</evidence>
<dbReference type="GO" id="GO:0009055">
    <property type="term" value="F:electron transfer activity"/>
    <property type="evidence" value="ECO:0007669"/>
    <property type="project" value="InterPro"/>
</dbReference>
<protein>
    <recommendedName>
        <fullName evidence="6">Cytochrome c domain-containing protein</fullName>
    </recommendedName>
</protein>
<dbReference type="PROSITE" id="PS51007">
    <property type="entry name" value="CYTC"/>
    <property type="match status" value="1"/>
</dbReference>
<evidence type="ECO:0000256" key="5">
    <source>
        <dbReference type="SAM" id="MobiDB-lite"/>
    </source>
</evidence>
<keyword evidence="1 4" id="KW-0349">Heme</keyword>
<proteinExistence type="predicted"/>
<evidence type="ECO:0000313" key="7">
    <source>
        <dbReference type="EMBL" id="OGZ08764.1"/>
    </source>
</evidence>
<dbReference type="Proteomes" id="UP000177996">
    <property type="component" value="Unassembled WGS sequence"/>
</dbReference>
<dbReference type="AlphaFoldDB" id="A0A1G2D548"/>
<dbReference type="STRING" id="1798661.A3D65_02500"/>
<dbReference type="Pfam" id="PF13442">
    <property type="entry name" value="Cytochrome_CBB3"/>
    <property type="match status" value="1"/>
</dbReference>
<feature type="domain" description="Cytochrome c" evidence="6">
    <location>
        <begin position="25"/>
        <end position="111"/>
    </location>
</feature>
<evidence type="ECO:0000259" key="6">
    <source>
        <dbReference type="PROSITE" id="PS51007"/>
    </source>
</evidence>
<dbReference type="PROSITE" id="PS51257">
    <property type="entry name" value="PROKAR_LIPOPROTEIN"/>
    <property type="match status" value="1"/>
</dbReference>
<dbReference type="SUPFAM" id="SSF46626">
    <property type="entry name" value="Cytochrome c"/>
    <property type="match status" value="1"/>
</dbReference>
<name>A0A1G2D548_9BACT</name>
<dbReference type="GO" id="GO:0046872">
    <property type="term" value="F:metal ion binding"/>
    <property type="evidence" value="ECO:0007669"/>
    <property type="project" value="UniProtKB-KW"/>
</dbReference>
<dbReference type="InterPro" id="IPR009056">
    <property type="entry name" value="Cyt_c-like_dom"/>
</dbReference>
<dbReference type="EMBL" id="MHLL01000027">
    <property type="protein sequence ID" value="OGZ08764.1"/>
    <property type="molecule type" value="Genomic_DNA"/>
</dbReference>
<evidence type="ECO:0000313" key="8">
    <source>
        <dbReference type="Proteomes" id="UP000177996"/>
    </source>
</evidence>
<organism evidence="7 8">
    <name type="scientific">Candidatus Lloydbacteria bacterium RIFCSPHIGHO2_02_FULL_50_13</name>
    <dbReference type="NCBI Taxonomy" id="1798661"/>
    <lineage>
        <taxon>Bacteria</taxon>
        <taxon>Candidatus Lloydiibacteriota</taxon>
    </lineage>
</organism>
<evidence type="ECO:0000256" key="2">
    <source>
        <dbReference type="ARBA" id="ARBA00022723"/>
    </source>
</evidence>
<dbReference type="Gene3D" id="1.10.760.10">
    <property type="entry name" value="Cytochrome c-like domain"/>
    <property type="match status" value="1"/>
</dbReference>
<dbReference type="GO" id="GO:0020037">
    <property type="term" value="F:heme binding"/>
    <property type="evidence" value="ECO:0007669"/>
    <property type="project" value="InterPro"/>
</dbReference>
<dbReference type="InterPro" id="IPR036909">
    <property type="entry name" value="Cyt_c-like_dom_sf"/>
</dbReference>
<gene>
    <name evidence="7" type="ORF">A3D65_02500</name>
</gene>
<keyword evidence="2 4" id="KW-0479">Metal-binding</keyword>
<evidence type="ECO:0000256" key="4">
    <source>
        <dbReference type="PROSITE-ProRule" id="PRU00433"/>
    </source>
</evidence>
<keyword evidence="3 4" id="KW-0408">Iron</keyword>
<sequence length="111" mass="12001">MHRLLGVSMTVVFALAGCTLPRNNEELASGQVIFETKCVICHGTTGHGDGPLSDTVKPRPPDLSKQGTQQKGDTELKTILSKTETGPMSVWNGTFSDDELRALIAYIRSLN</sequence>